<keyword evidence="2" id="KW-1185">Reference proteome</keyword>
<dbReference type="InterPro" id="IPR020288">
    <property type="entry name" value="Sheath_initiator"/>
</dbReference>
<protein>
    <submittedName>
        <fullName evidence="1">DUF2634 domain-containing protein</fullName>
    </submittedName>
</protein>
<evidence type="ECO:0000313" key="2">
    <source>
        <dbReference type="Proteomes" id="UP001459714"/>
    </source>
</evidence>
<dbReference type="RefSeq" id="WP_342020003.1">
    <property type="nucleotide sequence ID" value="NZ_JBBYAK010000001.1"/>
</dbReference>
<name>A0ABU9JWZ3_9BACI</name>
<reference evidence="1 2" key="1">
    <citation type="submission" date="2024-03" db="EMBL/GenBank/DDBJ databases">
        <title>Bacilli Hybrid Assemblies.</title>
        <authorList>
            <person name="Kovac J."/>
        </authorList>
    </citation>
    <scope>NUCLEOTIDE SEQUENCE [LARGE SCALE GENOMIC DNA]</scope>
    <source>
        <strain evidence="1 2">FSL M8-0022</strain>
    </source>
</reference>
<dbReference type="EMBL" id="JBBYAK010000001">
    <property type="protein sequence ID" value="MEL3956929.1"/>
    <property type="molecule type" value="Genomic_DNA"/>
</dbReference>
<accession>A0ABU9JWZ3</accession>
<organism evidence="1 2">
    <name type="scientific">Caldifermentibacillus hisashii</name>
    <dbReference type="NCBI Taxonomy" id="996558"/>
    <lineage>
        <taxon>Bacteria</taxon>
        <taxon>Bacillati</taxon>
        <taxon>Bacillota</taxon>
        <taxon>Bacilli</taxon>
        <taxon>Bacillales</taxon>
        <taxon>Bacillaceae</taxon>
        <taxon>Caldifermentibacillus</taxon>
    </lineage>
</organism>
<proteinExistence type="predicted"/>
<comment type="caution">
    <text evidence="1">The sequence shown here is derived from an EMBL/GenBank/DDBJ whole genome shotgun (WGS) entry which is preliminary data.</text>
</comment>
<evidence type="ECO:0000313" key="1">
    <source>
        <dbReference type="EMBL" id="MEL3956929.1"/>
    </source>
</evidence>
<gene>
    <name evidence="1" type="ORF">NST17_06925</name>
</gene>
<dbReference type="Proteomes" id="UP001459714">
    <property type="component" value="Unassembled WGS sequence"/>
</dbReference>
<sequence>MLPQITELEFDTVTIPEDSSPLGKSFLFDFDKCDFVLKDGKMIELHGFDVLKQWITKVLKTERFRFQIYDGVEYGVTLEDLIGSNFPRSFIEAEIKREVTTSLLRHTHIRSVGNWGFERDDTFMRIKFKVNTVEGTFEQEVTL</sequence>
<dbReference type="Pfam" id="PF10934">
    <property type="entry name" value="Sheath_initiator"/>
    <property type="match status" value="1"/>
</dbReference>